<evidence type="ECO:0000256" key="1">
    <source>
        <dbReference type="ARBA" id="ARBA00023015"/>
    </source>
</evidence>
<keyword evidence="6" id="KW-1185">Reference proteome</keyword>
<protein>
    <submittedName>
        <fullName evidence="5">HNH endonuclease</fullName>
    </submittedName>
</protein>
<keyword evidence="3" id="KW-0804">Transcription</keyword>
<dbReference type="InterPro" id="IPR003615">
    <property type="entry name" value="HNH_nuc"/>
</dbReference>
<dbReference type="Gene3D" id="3.30.730.10">
    <property type="entry name" value="AP2/ERF domain"/>
    <property type="match status" value="1"/>
</dbReference>
<feature type="domain" description="AP2/ERF" evidence="4">
    <location>
        <begin position="117"/>
        <end position="171"/>
    </location>
</feature>
<keyword evidence="5" id="KW-0255">Endonuclease</keyword>
<dbReference type="Pfam" id="PF13392">
    <property type="entry name" value="HNH_3"/>
    <property type="match status" value="1"/>
</dbReference>
<evidence type="ECO:0000313" key="6">
    <source>
        <dbReference type="Proteomes" id="UP000818323"/>
    </source>
</evidence>
<keyword evidence="1" id="KW-0805">Transcription regulation</keyword>
<evidence type="ECO:0000259" key="4">
    <source>
        <dbReference type="PROSITE" id="PS51032"/>
    </source>
</evidence>
<comment type="caution">
    <text evidence="5">The sequence shown here is derived from an EMBL/GenBank/DDBJ whole genome shotgun (WGS) entry which is preliminary data.</text>
</comment>
<name>A0ABW9YVP2_9HYPH</name>
<dbReference type="InterPro" id="IPR001471">
    <property type="entry name" value="AP2/ERF_dom"/>
</dbReference>
<evidence type="ECO:0000313" key="5">
    <source>
        <dbReference type="EMBL" id="NBJ24133.1"/>
    </source>
</evidence>
<sequence length="171" mass="19709">MNHRGENVSAITADLLRSEFHYDPETGIFTNRVLRRSAKPGDRAGTMKPNGYRRIGIQKRYYYEHRLAWLYMTGSWPDGEIDHANGDPSDNRWCNLRQATRSQQGANRPIQKNNTTGLKGVQWHKVRKRWMASISVNKKAICLGFFDTREAAYEAYCTASDKFYGPYARVA</sequence>
<dbReference type="InterPro" id="IPR016177">
    <property type="entry name" value="DNA-bd_dom_sf"/>
</dbReference>
<keyword evidence="5" id="KW-0540">Nuclease</keyword>
<organism evidence="5 6">
    <name type="scientific">Microvirga arsenatis</name>
    <dbReference type="NCBI Taxonomy" id="2692265"/>
    <lineage>
        <taxon>Bacteria</taxon>
        <taxon>Pseudomonadati</taxon>
        <taxon>Pseudomonadota</taxon>
        <taxon>Alphaproteobacteria</taxon>
        <taxon>Hyphomicrobiales</taxon>
        <taxon>Methylobacteriaceae</taxon>
        <taxon>Microvirga</taxon>
    </lineage>
</organism>
<dbReference type="EMBL" id="JAAAXJ010000003">
    <property type="protein sequence ID" value="NBJ24133.1"/>
    <property type="molecule type" value="Genomic_DNA"/>
</dbReference>
<dbReference type="Gene3D" id="3.90.75.20">
    <property type="match status" value="1"/>
</dbReference>
<dbReference type="InterPro" id="IPR044925">
    <property type="entry name" value="His-Me_finger_sf"/>
</dbReference>
<reference evidence="5 6" key="1">
    <citation type="submission" date="2020-01" db="EMBL/GenBank/DDBJ databases">
        <title>Microvirga sp. nov., an arsenate reduction bacterium isolated from Tibet hotspring sediments.</title>
        <authorList>
            <person name="Yuan C.-G."/>
        </authorList>
    </citation>
    <scope>NUCLEOTIDE SEQUENCE [LARGE SCALE GENOMIC DNA]</scope>
    <source>
        <strain evidence="5 6">SYSU G3D203</strain>
    </source>
</reference>
<proteinExistence type="predicted"/>
<dbReference type="SUPFAM" id="SSF54171">
    <property type="entry name" value="DNA-binding domain"/>
    <property type="match status" value="1"/>
</dbReference>
<dbReference type="PROSITE" id="PS51032">
    <property type="entry name" value="AP2_ERF"/>
    <property type="match status" value="1"/>
</dbReference>
<keyword evidence="2" id="KW-0238">DNA-binding</keyword>
<dbReference type="GO" id="GO:0004519">
    <property type="term" value="F:endonuclease activity"/>
    <property type="evidence" value="ECO:0007669"/>
    <property type="project" value="UniProtKB-KW"/>
</dbReference>
<accession>A0ABW9YVP2</accession>
<evidence type="ECO:0000256" key="2">
    <source>
        <dbReference type="ARBA" id="ARBA00023125"/>
    </source>
</evidence>
<keyword evidence="5" id="KW-0378">Hydrolase</keyword>
<dbReference type="Proteomes" id="UP000818323">
    <property type="component" value="Unassembled WGS sequence"/>
</dbReference>
<evidence type="ECO:0000256" key="3">
    <source>
        <dbReference type="ARBA" id="ARBA00023163"/>
    </source>
</evidence>
<dbReference type="SUPFAM" id="SSF54060">
    <property type="entry name" value="His-Me finger endonucleases"/>
    <property type="match status" value="1"/>
</dbReference>
<gene>
    <name evidence="5" type="ORF">GR303_07155</name>
</gene>
<dbReference type="InterPro" id="IPR036955">
    <property type="entry name" value="AP2/ERF_dom_sf"/>
</dbReference>
<dbReference type="RefSeq" id="WP_161726019.1">
    <property type="nucleotide sequence ID" value="NZ_JAAAXI010000027.1"/>
</dbReference>